<dbReference type="GO" id="GO:1902201">
    <property type="term" value="P:negative regulation of bacterial-type flagellum-dependent cell motility"/>
    <property type="evidence" value="ECO:0007669"/>
    <property type="project" value="TreeGrafter"/>
</dbReference>
<evidence type="ECO:0000256" key="1">
    <source>
        <dbReference type="ARBA" id="ARBA00012528"/>
    </source>
</evidence>
<comment type="catalytic activity">
    <reaction evidence="2">
        <text>2 GTP = 3',3'-c-di-GMP + 2 diphosphate</text>
        <dbReference type="Rhea" id="RHEA:24898"/>
        <dbReference type="ChEBI" id="CHEBI:33019"/>
        <dbReference type="ChEBI" id="CHEBI:37565"/>
        <dbReference type="ChEBI" id="CHEBI:58805"/>
        <dbReference type="EC" id="2.7.7.65"/>
    </reaction>
</comment>
<feature type="domain" description="Response regulatory" evidence="4">
    <location>
        <begin position="9"/>
        <end position="124"/>
    </location>
</feature>
<dbReference type="AlphaFoldDB" id="A0A6V8MCX0"/>
<dbReference type="RefSeq" id="WP_183352704.1">
    <property type="nucleotide sequence ID" value="NZ_BLXX01000001.1"/>
</dbReference>
<comment type="caution">
    <text evidence="6">The sequence shown here is derived from an EMBL/GenBank/DDBJ whole genome shotgun (WGS) entry which is preliminary data.</text>
</comment>
<gene>
    <name evidence="6" type="ORF">GMST_01660</name>
</gene>
<dbReference type="PROSITE" id="PS50110">
    <property type="entry name" value="RESPONSE_REGULATORY"/>
    <property type="match status" value="1"/>
</dbReference>
<evidence type="ECO:0000313" key="6">
    <source>
        <dbReference type="EMBL" id="GFO57841.1"/>
    </source>
</evidence>
<dbReference type="Gene3D" id="3.40.50.2300">
    <property type="match status" value="1"/>
</dbReference>
<dbReference type="InterPro" id="IPR011006">
    <property type="entry name" value="CheY-like_superfamily"/>
</dbReference>
<dbReference type="CDD" id="cd01949">
    <property type="entry name" value="GGDEF"/>
    <property type="match status" value="1"/>
</dbReference>
<dbReference type="SUPFAM" id="SSF52172">
    <property type="entry name" value="CheY-like"/>
    <property type="match status" value="1"/>
</dbReference>
<dbReference type="Gene3D" id="3.30.70.270">
    <property type="match status" value="1"/>
</dbReference>
<evidence type="ECO:0000256" key="2">
    <source>
        <dbReference type="ARBA" id="ARBA00034247"/>
    </source>
</evidence>
<dbReference type="GO" id="GO:0043709">
    <property type="term" value="P:cell adhesion involved in single-species biofilm formation"/>
    <property type="evidence" value="ECO:0007669"/>
    <property type="project" value="TreeGrafter"/>
</dbReference>
<dbReference type="NCBIfam" id="TIGR00254">
    <property type="entry name" value="GGDEF"/>
    <property type="match status" value="1"/>
</dbReference>
<dbReference type="Pfam" id="PF00990">
    <property type="entry name" value="GGDEF"/>
    <property type="match status" value="1"/>
</dbReference>
<evidence type="ECO:0000313" key="7">
    <source>
        <dbReference type="Proteomes" id="UP000556026"/>
    </source>
</evidence>
<keyword evidence="3" id="KW-0597">Phosphoprotein</keyword>
<dbReference type="InterPro" id="IPR000160">
    <property type="entry name" value="GGDEF_dom"/>
</dbReference>
<proteinExistence type="predicted"/>
<keyword evidence="7" id="KW-1185">Reference proteome</keyword>
<dbReference type="EMBL" id="BLXX01000001">
    <property type="protein sequence ID" value="GFO57841.1"/>
    <property type="molecule type" value="Genomic_DNA"/>
</dbReference>
<feature type="domain" description="GGDEF" evidence="5">
    <location>
        <begin position="181"/>
        <end position="318"/>
    </location>
</feature>
<evidence type="ECO:0000256" key="3">
    <source>
        <dbReference type="PROSITE-ProRule" id="PRU00169"/>
    </source>
</evidence>
<dbReference type="PROSITE" id="PS50887">
    <property type="entry name" value="GGDEF"/>
    <property type="match status" value="1"/>
</dbReference>
<dbReference type="InterPro" id="IPR001789">
    <property type="entry name" value="Sig_transdc_resp-reg_receiver"/>
</dbReference>
<evidence type="ECO:0000259" key="4">
    <source>
        <dbReference type="PROSITE" id="PS50110"/>
    </source>
</evidence>
<dbReference type="InterPro" id="IPR050469">
    <property type="entry name" value="Diguanylate_Cyclase"/>
</dbReference>
<dbReference type="PANTHER" id="PTHR45138">
    <property type="entry name" value="REGULATORY COMPONENTS OF SENSORY TRANSDUCTION SYSTEM"/>
    <property type="match status" value="1"/>
</dbReference>
<dbReference type="InterPro" id="IPR043128">
    <property type="entry name" value="Rev_trsase/Diguanyl_cyclase"/>
</dbReference>
<accession>A0A6V8MCX0</accession>
<protein>
    <recommendedName>
        <fullName evidence="1">diguanylate cyclase</fullName>
        <ecNumber evidence="1">2.7.7.65</ecNumber>
    </recommendedName>
</protein>
<organism evidence="6 7">
    <name type="scientific">Geomonas silvestris</name>
    <dbReference type="NCBI Taxonomy" id="2740184"/>
    <lineage>
        <taxon>Bacteria</taxon>
        <taxon>Pseudomonadati</taxon>
        <taxon>Thermodesulfobacteriota</taxon>
        <taxon>Desulfuromonadia</taxon>
        <taxon>Geobacterales</taxon>
        <taxon>Geobacteraceae</taxon>
        <taxon>Geomonas</taxon>
    </lineage>
</organism>
<dbReference type="FunFam" id="3.30.70.270:FF:000001">
    <property type="entry name" value="Diguanylate cyclase domain protein"/>
    <property type="match status" value="1"/>
</dbReference>
<dbReference type="EC" id="2.7.7.65" evidence="1"/>
<dbReference type="PANTHER" id="PTHR45138:SF9">
    <property type="entry name" value="DIGUANYLATE CYCLASE DGCM-RELATED"/>
    <property type="match status" value="1"/>
</dbReference>
<dbReference type="SMART" id="SM00267">
    <property type="entry name" value="GGDEF"/>
    <property type="match status" value="1"/>
</dbReference>
<dbReference type="SUPFAM" id="SSF55073">
    <property type="entry name" value="Nucleotide cyclase"/>
    <property type="match status" value="1"/>
</dbReference>
<dbReference type="GO" id="GO:0000160">
    <property type="term" value="P:phosphorelay signal transduction system"/>
    <property type="evidence" value="ECO:0007669"/>
    <property type="project" value="InterPro"/>
</dbReference>
<dbReference type="Proteomes" id="UP000556026">
    <property type="component" value="Unassembled WGS sequence"/>
</dbReference>
<feature type="modified residue" description="4-aspartylphosphate" evidence="3">
    <location>
        <position position="57"/>
    </location>
</feature>
<reference evidence="7" key="1">
    <citation type="submission" date="2020-06" db="EMBL/GenBank/DDBJ databases">
        <title>Draft genomic sequence of Geomonas sp. Red330.</title>
        <authorList>
            <person name="Itoh H."/>
            <person name="Zhenxing X."/>
            <person name="Ushijima N."/>
            <person name="Masuda Y."/>
            <person name="Shiratori Y."/>
            <person name="Senoo K."/>
        </authorList>
    </citation>
    <scope>NUCLEOTIDE SEQUENCE [LARGE SCALE GENOMIC DNA]</scope>
    <source>
        <strain evidence="7">Red330</strain>
    </source>
</reference>
<name>A0A6V8MCX0_9BACT</name>
<evidence type="ECO:0000259" key="5">
    <source>
        <dbReference type="PROSITE" id="PS50887"/>
    </source>
</evidence>
<dbReference type="GO" id="GO:0052621">
    <property type="term" value="F:diguanylate cyclase activity"/>
    <property type="evidence" value="ECO:0007669"/>
    <property type="project" value="UniProtKB-EC"/>
</dbReference>
<dbReference type="GO" id="GO:0005886">
    <property type="term" value="C:plasma membrane"/>
    <property type="evidence" value="ECO:0007669"/>
    <property type="project" value="TreeGrafter"/>
</dbReference>
<dbReference type="SMART" id="SM00448">
    <property type="entry name" value="REC"/>
    <property type="match status" value="1"/>
</dbReference>
<sequence>MQRKHPRPKILIIDDVPANIGTLNETLKGDYDIYFAVSGAEGLRVAVALIPDLILLDIMMQEMDGFEVCRKLKSIEQTAHIPVIFVTAAVSHEEEARGLQCGAADYITKPISPPVVAIRVRNHLELIRRSRMLEALSEELARKNRQLQMLARMDGLTGLANRRFLDETLDSEVRRAQRCGTPLSLIMCDIDFFKRFNDRYGHQAGDDALRRIGALLQRVFQRGSDFPCRYGGEEFAVILPETGAEQASHLAEHLRRSMVEEGVPHAFSDVAACVTLSVGVVSATASEERTARWFLAQADAALYRSKDEGRNLTTAVVFDP</sequence>
<dbReference type="InterPro" id="IPR029787">
    <property type="entry name" value="Nucleotide_cyclase"/>
</dbReference>
<dbReference type="Pfam" id="PF00072">
    <property type="entry name" value="Response_reg"/>
    <property type="match status" value="1"/>
</dbReference>